<comment type="caution">
    <text evidence="1">The sequence shown here is derived from an EMBL/GenBank/DDBJ whole genome shotgun (WGS) entry which is preliminary data.</text>
</comment>
<proteinExistence type="predicted"/>
<dbReference type="OrthoDB" id="1959418at2"/>
<accession>A0A4V2SBC6</accession>
<sequence length="169" mass="17648">MPNYNLIGPIKANTITSSEIASSEGIIFSVTTGVAIVAANNYLGVDISNPSGSNKTLCLLNLCISSNLEVTMEIILDGLVNGTSITPHNLNTAYSSTTLTTASYKNQSGDPIASGTKIIGAFAQASGVTIYPCNGNVKITPNHSIAFRIQNKNGGSNNYISLNVVYIES</sequence>
<evidence type="ECO:0000313" key="2">
    <source>
        <dbReference type="Proteomes" id="UP000294919"/>
    </source>
</evidence>
<gene>
    <name evidence="1" type="ORF">EV214_11021</name>
</gene>
<dbReference type="RefSeq" id="WP_132244785.1">
    <property type="nucleotide sequence ID" value="NZ_SLWV01000010.1"/>
</dbReference>
<dbReference type="EMBL" id="SLWV01000010">
    <property type="protein sequence ID" value="TCO74950.1"/>
    <property type="molecule type" value="Genomic_DNA"/>
</dbReference>
<evidence type="ECO:0000313" key="1">
    <source>
        <dbReference type="EMBL" id="TCO74950.1"/>
    </source>
</evidence>
<reference evidence="1 2" key="1">
    <citation type="submission" date="2019-03" db="EMBL/GenBank/DDBJ databases">
        <title>Genomic Encyclopedia of Type Strains, Phase IV (KMG-IV): sequencing the most valuable type-strain genomes for metagenomic binning, comparative biology and taxonomic classification.</title>
        <authorList>
            <person name="Goeker M."/>
        </authorList>
    </citation>
    <scope>NUCLEOTIDE SEQUENCE [LARGE SCALE GENOMIC DNA]</scope>
    <source>
        <strain evidence="1 2">DSM 102940</strain>
    </source>
</reference>
<organism evidence="1 2">
    <name type="scientific">Marinisporobacter balticus</name>
    <dbReference type="NCBI Taxonomy" id="2018667"/>
    <lineage>
        <taxon>Bacteria</taxon>
        <taxon>Bacillati</taxon>
        <taxon>Bacillota</taxon>
        <taxon>Clostridia</taxon>
        <taxon>Peptostreptococcales</taxon>
        <taxon>Thermotaleaceae</taxon>
        <taxon>Marinisporobacter</taxon>
    </lineage>
</organism>
<keyword evidence="2" id="KW-1185">Reference proteome</keyword>
<dbReference type="Proteomes" id="UP000294919">
    <property type="component" value="Unassembled WGS sequence"/>
</dbReference>
<name>A0A4V2SBC6_9FIRM</name>
<dbReference type="AlphaFoldDB" id="A0A4V2SBC6"/>
<protein>
    <submittedName>
        <fullName evidence="1">Uncharacterized protein</fullName>
    </submittedName>
</protein>